<dbReference type="CDD" id="cd18809">
    <property type="entry name" value="SF1_C_RecD"/>
    <property type="match status" value="1"/>
</dbReference>
<sequence>MMETERLWFHRRNQKILRVESYQKLSTSADNGNTDASKLGKRISLPSSFTGEITRFLNGTGLHPKDRTDVVCKVFKMKLDHLIKNLKENKLFGRINAVVYTVEFQKKGLSHAHICIFMHQNDKLVNHEKIDDFISAEIPDKKTDPQLYRLVSDYMMHGPCGADNPSFPCKTKGKCTKQFPKKFSEHTTIDSDGFPIYKRPDNGRFIEKAKERRKQGYAVGRIHQVPYSLGEAYYLRVLLNKVKGKTSWEEIRTVDGKLYDSFRDACFSMGLLDDDKHIARPDRVWNQTWEYMSDDIEHEQRLLFKNPELEIRERHRKNLCLQYTDKLLRRNGSGRTAHSRFGIPINVNEDSFCFITAGSDKSNIEEIKEFGYWILKMGDGRLGGPNDGEATVDIPDDILVSDNVDPIASLIEFVYPLLLDNLQDTAFFQERAILAPTHEVIGVINDRLLSQISGEEVVYYSSDSICESEGVDNTYTESLYSPKVLCGLKLSGIPNHILALKVGAPVMLLRNINQTAGLCNGTRLRILKLGEHVIEAQIMTGTNVRHTTIIPRLKLSPSHKRLPLKINRRQFPLAVCFAMTINKSQGQSLSNVVIFLPNPVFTHGQFYVVVSRVKSRKGLKVLINLQTIL</sequence>
<comment type="caution">
    <text evidence="3">The sequence shown here is derived from an EMBL/GenBank/DDBJ whole genome shotgun (WGS) entry which is preliminary data.</text>
</comment>
<dbReference type="InterPro" id="IPR027417">
    <property type="entry name" value="P-loop_NTPase"/>
</dbReference>
<dbReference type="Pfam" id="PF21530">
    <property type="entry name" value="Pif1_2B_dom"/>
    <property type="match status" value="1"/>
</dbReference>
<evidence type="ECO:0000259" key="2">
    <source>
        <dbReference type="Pfam" id="PF21530"/>
    </source>
</evidence>
<dbReference type="InterPro" id="IPR025476">
    <property type="entry name" value="Helitron_helicase-like"/>
</dbReference>
<dbReference type="PANTHER" id="PTHR10492">
    <property type="match status" value="1"/>
</dbReference>
<dbReference type="EMBL" id="BKCJ010003424">
    <property type="protein sequence ID" value="GEU55007.1"/>
    <property type="molecule type" value="Genomic_DNA"/>
</dbReference>
<name>A0A6L2L2E6_TANCI</name>
<evidence type="ECO:0000313" key="3">
    <source>
        <dbReference type="EMBL" id="GEU55007.1"/>
    </source>
</evidence>
<gene>
    <name evidence="3" type="ORF">Tci_026985</name>
</gene>
<evidence type="ECO:0000259" key="1">
    <source>
        <dbReference type="Pfam" id="PF14214"/>
    </source>
</evidence>
<feature type="domain" description="Helitron helicase-like" evidence="1">
    <location>
        <begin position="52"/>
        <end position="114"/>
    </location>
</feature>
<reference evidence="3" key="1">
    <citation type="journal article" date="2019" name="Sci. Rep.">
        <title>Draft genome of Tanacetum cinerariifolium, the natural source of mosquito coil.</title>
        <authorList>
            <person name="Yamashiro T."/>
            <person name="Shiraishi A."/>
            <person name="Satake H."/>
            <person name="Nakayama K."/>
        </authorList>
    </citation>
    <scope>NUCLEOTIDE SEQUENCE</scope>
</reference>
<dbReference type="AlphaFoldDB" id="A0A6L2L2E6"/>
<dbReference type="SUPFAM" id="SSF52540">
    <property type="entry name" value="P-loop containing nucleoside triphosphate hydrolases"/>
    <property type="match status" value="1"/>
</dbReference>
<proteinExistence type="predicted"/>
<dbReference type="PANTHER" id="PTHR10492:SF101">
    <property type="entry name" value="ATP-DEPENDENT DNA HELICASE"/>
    <property type="match status" value="1"/>
</dbReference>
<accession>A0A6L2L2E6</accession>
<organism evidence="3">
    <name type="scientific">Tanacetum cinerariifolium</name>
    <name type="common">Dalmatian daisy</name>
    <name type="synonym">Chrysanthemum cinerariifolium</name>
    <dbReference type="NCBI Taxonomy" id="118510"/>
    <lineage>
        <taxon>Eukaryota</taxon>
        <taxon>Viridiplantae</taxon>
        <taxon>Streptophyta</taxon>
        <taxon>Embryophyta</taxon>
        <taxon>Tracheophyta</taxon>
        <taxon>Spermatophyta</taxon>
        <taxon>Magnoliopsida</taxon>
        <taxon>eudicotyledons</taxon>
        <taxon>Gunneridae</taxon>
        <taxon>Pentapetalae</taxon>
        <taxon>asterids</taxon>
        <taxon>campanulids</taxon>
        <taxon>Asterales</taxon>
        <taxon>Asteraceae</taxon>
        <taxon>Asteroideae</taxon>
        <taxon>Anthemideae</taxon>
        <taxon>Anthemidinae</taxon>
        <taxon>Tanacetum</taxon>
    </lineage>
</organism>
<protein>
    <submittedName>
        <fullName evidence="3">Uncharacterized protein</fullName>
    </submittedName>
</protein>
<dbReference type="Pfam" id="PF14214">
    <property type="entry name" value="Helitron_like_N"/>
    <property type="match status" value="1"/>
</dbReference>
<dbReference type="InterPro" id="IPR049163">
    <property type="entry name" value="Pif1-like_2B_dom"/>
</dbReference>
<feature type="domain" description="DNA helicase Pif1-like 2B" evidence="2">
    <location>
        <begin position="488"/>
        <end position="529"/>
    </location>
</feature>